<feature type="transmembrane region" description="Helical" evidence="1">
    <location>
        <begin position="144"/>
        <end position="169"/>
    </location>
</feature>
<geneLocation type="plasmid" evidence="2 3">
    <name>pC15-1</name>
</geneLocation>
<evidence type="ECO:0000313" key="2">
    <source>
        <dbReference type="EMBL" id="QOW44245.1"/>
    </source>
</evidence>
<dbReference type="AlphaFoldDB" id="A0A7S6VST7"/>
<proteinExistence type="predicted"/>
<name>A0A7S6VST7_9GAMM</name>
<evidence type="ECO:0000256" key="1">
    <source>
        <dbReference type="SAM" id="Phobius"/>
    </source>
</evidence>
<feature type="transmembrane region" description="Helical" evidence="1">
    <location>
        <begin position="69"/>
        <end position="90"/>
    </location>
</feature>
<keyword evidence="1" id="KW-0472">Membrane</keyword>
<keyword evidence="1" id="KW-1133">Transmembrane helix</keyword>
<organism evidence="2 3">
    <name type="scientific">Acinetobacter indicus</name>
    <dbReference type="NCBI Taxonomy" id="756892"/>
    <lineage>
        <taxon>Bacteria</taxon>
        <taxon>Pseudomonadati</taxon>
        <taxon>Pseudomonadota</taxon>
        <taxon>Gammaproteobacteria</taxon>
        <taxon>Moraxellales</taxon>
        <taxon>Moraxellaceae</taxon>
        <taxon>Acinetobacter</taxon>
    </lineage>
</organism>
<dbReference type="RefSeq" id="WP_194088153.1">
    <property type="nucleotide sequence ID" value="NZ_CP048655.1"/>
</dbReference>
<sequence>MNKLYNSYNFQLGNINMTNRINSEQAVEHAWKYFELHSNQRITMFNYFLFIIAGLGTAIGVSIQSSSTFAYIGIFLSIFLSITAFVFWKLDQRTSFLIKQSEEVFKRLERNSSIDIGIFCNEESNLIRANMGKKYLSKILTYGLIFRATFLIMGLIGLIGVLIFSLIIFEKISFETPKKNDTTLISK</sequence>
<dbReference type="Proteomes" id="UP000593812">
    <property type="component" value="Plasmid pC15-1"/>
</dbReference>
<evidence type="ECO:0000313" key="3">
    <source>
        <dbReference type="Proteomes" id="UP000593812"/>
    </source>
</evidence>
<accession>A0A7S6VST7</accession>
<keyword evidence="2" id="KW-0614">Plasmid</keyword>
<reference evidence="2 3" key="1">
    <citation type="submission" date="2020-02" db="EMBL/GenBank/DDBJ databases">
        <title>Tigecycline-resistant Acinetobacter species from pigs and migratory birds.</title>
        <authorList>
            <person name="Chen C."/>
            <person name="Sun J."/>
            <person name="Liao X.-P."/>
            <person name="Liu Y.-H."/>
        </authorList>
    </citation>
    <scope>NUCLEOTIDE SEQUENCE [LARGE SCALE GENOMIC DNA]</scope>
    <source>
        <strain evidence="2 3">C15_T</strain>
        <plasmid evidence="2 3">pC15-1</plasmid>
    </source>
</reference>
<keyword evidence="1" id="KW-0812">Transmembrane</keyword>
<feature type="transmembrane region" description="Helical" evidence="1">
    <location>
        <begin position="44"/>
        <end position="63"/>
    </location>
</feature>
<dbReference type="EMBL" id="CP048655">
    <property type="protein sequence ID" value="QOW44245.1"/>
    <property type="molecule type" value="Genomic_DNA"/>
</dbReference>
<gene>
    <name evidence="2" type="ORF">G0027_15525</name>
</gene>
<protein>
    <submittedName>
        <fullName evidence="2">Uncharacterized protein</fullName>
    </submittedName>
</protein>